<feature type="compositionally biased region" description="Low complexity" evidence="1">
    <location>
        <begin position="18"/>
        <end position="31"/>
    </location>
</feature>
<gene>
    <name evidence="2" type="ORF">H2204_006007</name>
</gene>
<dbReference type="EMBL" id="JAPDRN010000035">
    <property type="protein sequence ID" value="KAJ9635052.1"/>
    <property type="molecule type" value="Genomic_DNA"/>
</dbReference>
<keyword evidence="3" id="KW-1185">Reference proteome</keyword>
<evidence type="ECO:0000313" key="3">
    <source>
        <dbReference type="Proteomes" id="UP001172681"/>
    </source>
</evidence>
<evidence type="ECO:0000256" key="1">
    <source>
        <dbReference type="SAM" id="MobiDB-lite"/>
    </source>
</evidence>
<feature type="region of interest" description="Disordered" evidence="1">
    <location>
        <begin position="1"/>
        <end position="33"/>
    </location>
</feature>
<evidence type="ECO:0000313" key="2">
    <source>
        <dbReference type="EMBL" id="KAJ9635052.1"/>
    </source>
</evidence>
<reference evidence="2" key="1">
    <citation type="submission" date="2022-10" db="EMBL/GenBank/DDBJ databases">
        <title>Culturing micro-colonial fungi from biological soil crusts in the Mojave desert and describing Neophaeococcomyces mojavensis, and introducing the new genera and species Taxawa tesnikishii.</title>
        <authorList>
            <person name="Kurbessoian T."/>
            <person name="Stajich J.E."/>
        </authorList>
    </citation>
    <scope>NUCLEOTIDE SEQUENCE</scope>
    <source>
        <strain evidence="2">TK_35</strain>
    </source>
</reference>
<sequence length="261" mass="27669">MPSRRRGYETDASEVWPRSSNSSTSVLRRSSNPVYEHIHPERWSSSSDGHLKDDLSPLSDILSMVNTSRTNDATQAQRTRIGSVISKTVGFAVIKEDNRGSVFGNPGLAAAPPPTVKGSKHADHLGGLSETNSEEDKIREKCASHHEVGLPAVLSTSGIGGNSHIYQTTSASLAQSSSSSSCPVVIDTNADTEVASSIGSAKMGPLGHLHGGLSKAAHAMREKVKKNVSFSLVDNVRLRTPSPTRSSNGACRISNAGMIER</sequence>
<feature type="region of interest" description="Disordered" evidence="1">
    <location>
        <begin position="112"/>
        <end position="134"/>
    </location>
</feature>
<dbReference type="Proteomes" id="UP001172681">
    <property type="component" value="Unassembled WGS sequence"/>
</dbReference>
<feature type="region of interest" description="Disordered" evidence="1">
    <location>
        <begin position="241"/>
        <end position="261"/>
    </location>
</feature>
<dbReference type="AlphaFoldDB" id="A0AA38Y510"/>
<accession>A0AA38Y510</accession>
<name>A0AA38Y510_9EURO</name>
<comment type="caution">
    <text evidence="2">The sequence shown here is derived from an EMBL/GenBank/DDBJ whole genome shotgun (WGS) entry which is preliminary data.</text>
</comment>
<proteinExistence type="predicted"/>
<protein>
    <submittedName>
        <fullName evidence="2">Uncharacterized protein</fullName>
    </submittedName>
</protein>
<organism evidence="2 3">
    <name type="scientific">Knufia peltigerae</name>
    <dbReference type="NCBI Taxonomy" id="1002370"/>
    <lineage>
        <taxon>Eukaryota</taxon>
        <taxon>Fungi</taxon>
        <taxon>Dikarya</taxon>
        <taxon>Ascomycota</taxon>
        <taxon>Pezizomycotina</taxon>
        <taxon>Eurotiomycetes</taxon>
        <taxon>Chaetothyriomycetidae</taxon>
        <taxon>Chaetothyriales</taxon>
        <taxon>Trichomeriaceae</taxon>
        <taxon>Knufia</taxon>
    </lineage>
</organism>